<evidence type="ECO:0000313" key="3">
    <source>
        <dbReference type="RefSeq" id="XP_035829260.1"/>
    </source>
</evidence>
<keyword evidence="1" id="KW-1133">Transmembrane helix</keyword>
<gene>
    <name evidence="3" type="primary">LOC101856705</name>
</gene>
<evidence type="ECO:0000256" key="1">
    <source>
        <dbReference type="SAM" id="Phobius"/>
    </source>
</evidence>
<keyword evidence="2" id="KW-1185">Reference proteome</keyword>
<dbReference type="GeneID" id="101856705"/>
<keyword evidence="1" id="KW-0812">Transmembrane</keyword>
<reference evidence="3" key="1">
    <citation type="submission" date="2025-08" db="UniProtKB">
        <authorList>
            <consortium name="RefSeq"/>
        </authorList>
    </citation>
    <scope>IDENTIFICATION</scope>
</reference>
<feature type="transmembrane region" description="Helical" evidence="1">
    <location>
        <begin position="41"/>
        <end position="57"/>
    </location>
</feature>
<name>A0ABM1W3L7_APLCA</name>
<protein>
    <submittedName>
        <fullName evidence="3">Uncharacterized protein LOC101856705</fullName>
    </submittedName>
</protein>
<dbReference type="Proteomes" id="UP000694888">
    <property type="component" value="Unplaced"/>
</dbReference>
<dbReference type="PANTHER" id="PTHR11161:SF0">
    <property type="entry name" value="O-ACYLTRANSFERASE LIKE PROTEIN"/>
    <property type="match status" value="1"/>
</dbReference>
<keyword evidence="1" id="KW-0472">Membrane</keyword>
<evidence type="ECO:0000313" key="2">
    <source>
        <dbReference type="Proteomes" id="UP000694888"/>
    </source>
</evidence>
<feature type="transmembrane region" description="Helical" evidence="1">
    <location>
        <begin position="64"/>
        <end position="85"/>
    </location>
</feature>
<organism evidence="2 3">
    <name type="scientific">Aplysia californica</name>
    <name type="common">California sea hare</name>
    <dbReference type="NCBI Taxonomy" id="6500"/>
    <lineage>
        <taxon>Eukaryota</taxon>
        <taxon>Metazoa</taxon>
        <taxon>Spiralia</taxon>
        <taxon>Lophotrochozoa</taxon>
        <taxon>Mollusca</taxon>
        <taxon>Gastropoda</taxon>
        <taxon>Heterobranchia</taxon>
        <taxon>Euthyneura</taxon>
        <taxon>Tectipleura</taxon>
        <taxon>Aplysiida</taxon>
        <taxon>Aplysioidea</taxon>
        <taxon>Aplysiidae</taxon>
        <taxon>Aplysia</taxon>
    </lineage>
</organism>
<dbReference type="PANTHER" id="PTHR11161">
    <property type="entry name" value="O-ACYLTRANSFERASE"/>
    <property type="match status" value="1"/>
</dbReference>
<accession>A0ABM1W3L7</accession>
<feature type="transmembrane region" description="Helical" evidence="1">
    <location>
        <begin position="105"/>
        <end position="127"/>
    </location>
</feature>
<proteinExistence type="predicted"/>
<sequence length="211" mass="22800">MLLGSAVCAGVITKVNGFGTDVTIKGPDFRRIYYIKPYNRIGAYIVGTVTGWLLYKTRCEAKLHWLWVICGWLWAGVLGLSVLYGLSDQAAGHPLTNDVAALYNALRGCAWGLAVSWVIFACASGYGVRGGWTFAYLAILVMSFLLSFVASMAFESPFLGLEKMVLAAVGRVSSVLSPPIKRLVAGRKDGGRGEAQYFDRFSNEAGDGLIP</sequence>
<feature type="transmembrane region" description="Helical" evidence="1">
    <location>
        <begin position="134"/>
        <end position="154"/>
    </location>
</feature>
<dbReference type="RefSeq" id="XP_035829260.1">
    <property type="nucleotide sequence ID" value="XM_035973367.1"/>
</dbReference>
<dbReference type="InterPro" id="IPR052728">
    <property type="entry name" value="O2_lipid_transport_reg"/>
</dbReference>